<protein>
    <submittedName>
        <fullName evidence="1">Uncharacterized protein</fullName>
    </submittedName>
</protein>
<reference evidence="1" key="1">
    <citation type="submission" date="2013-05" db="EMBL/GenBank/DDBJ databases">
        <authorList>
            <person name="Yim A.K.Y."/>
            <person name="Chan T.F."/>
            <person name="Ji K.M."/>
            <person name="Liu X.Y."/>
            <person name="Zhou J.W."/>
            <person name="Li R.Q."/>
            <person name="Yang K.Y."/>
            <person name="Li J."/>
            <person name="Li M."/>
            <person name="Law P.T.W."/>
            <person name="Wu Y.L."/>
            <person name="Cai Z.L."/>
            <person name="Qin H."/>
            <person name="Bao Y."/>
            <person name="Leung R.K.K."/>
            <person name="Ng P.K.S."/>
            <person name="Zou J."/>
            <person name="Zhong X.J."/>
            <person name="Ran P.X."/>
            <person name="Zhong N.S."/>
            <person name="Liu Z.G."/>
            <person name="Tsui S.K.W."/>
        </authorList>
    </citation>
    <scope>NUCLEOTIDE SEQUENCE</scope>
    <source>
        <strain evidence="1">Derf</strain>
        <tissue evidence="1">Whole organism</tissue>
    </source>
</reference>
<organism evidence="1 2">
    <name type="scientific">Dermatophagoides farinae</name>
    <name type="common">American house dust mite</name>
    <dbReference type="NCBI Taxonomy" id="6954"/>
    <lineage>
        <taxon>Eukaryota</taxon>
        <taxon>Metazoa</taxon>
        <taxon>Ecdysozoa</taxon>
        <taxon>Arthropoda</taxon>
        <taxon>Chelicerata</taxon>
        <taxon>Arachnida</taxon>
        <taxon>Acari</taxon>
        <taxon>Acariformes</taxon>
        <taxon>Sarcoptiformes</taxon>
        <taxon>Astigmata</taxon>
        <taxon>Psoroptidia</taxon>
        <taxon>Analgoidea</taxon>
        <taxon>Pyroglyphidae</taxon>
        <taxon>Dermatophagoidinae</taxon>
        <taxon>Dermatophagoides</taxon>
    </lineage>
</organism>
<proteinExistence type="predicted"/>
<name>A0A922HWX1_DERFA</name>
<dbReference type="EMBL" id="ASGP02000003">
    <property type="protein sequence ID" value="KAH9516174.1"/>
    <property type="molecule type" value="Genomic_DNA"/>
</dbReference>
<dbReference type="AlphaFoldDB" id="A0A922HWX1"/>
<comment type="caution">
    <text evidence="1">The sequence shown here is derived from an EMBL/GenBank/DDBJ whole genome shotgun (WGS) entry which is preliminary data.</text>
</comment>
<dbReference type="Proteomes" id="UP000790347">
    <property type="component" value="Unassembled WGS sequence"/>
</dbReference>
<keyword evidence="2" id="KW-1185">Reference proteome</keyword>
<gene>
    <name evidence="1" type="ORF">DERF_006934</name>
</gene>
<reference evidence="1" key="2">
    <citation type="journal article" date="2022" name="Res Sq">
        <title>Comparative Genomics Reveals Insights into the Divergent Evolution of Astigmatic Mites and Household Pest Adaptations.</title>
        <authorList>
            <person name="Xiong Q."/>
            <person name="Wan A.T.-Y."/>
            <person name="Liu X.-Y."/>
            <person name="Fung C.S.-H."/>
            <person name="Xiao X."/>
            <person name="Malainual N."/>
            <person name="Hou J."/>
            <person name="Wang L."/>
            <person name="Wang M."/>
            <person name="Yang K."/>
            <person name="Cui Y."/>
            <person name="Leung E."/>
            <person name="Nong W."/>
            <person name="Shin S.-K."/>
            <person name="Au S."/>
            <person name="Jeong K.Y."/>
            <person name="Chew F.T."/>
            <person name="Hui J."/>
            <person name="Leung T.F."/>
            <person name="Tungtrongchitr A."/>
            <person name="Zhong N."/>
            <person name="Liu Z."/>
            <person name="Tsui S."/>
        </authorList>
    </citation>
    <scope>NUCLEOTIDE SEQUENCE</scope>
    <source>
        <strain evidence="1">Derf</strain>
        <tissue evidence="1">Whole organism</tissue>
    </source>
</reference>
<evidence type="ECO:0000313" key="2">
    <source>
        <dbReference type="Proteomes" id="UP000790347"/>
    </source>
</evidence>
<accession>A0A922HWX1</accession>
<evidence type="ECO:0000313" key="1">
    <source>
        <dbReference type="EMBL" id="KAH9516174.1"/>
    </source>
</evidence>
<sequence length="93" mass="10951">MYTTKFFKSDYKGDTLNFCIQETNEKDWAVMKILMLKMIDRQQVTFALIHIHKASLLVRLLILDQEPECSKHPFKSLIRDVLNRFSSPVMLTS</sequence>